<proteinExistence type="predicted"/>
<feature type="chain" id="PRO_5031229129" description="Exported alanine and valine rich protein" evidence="1">
    <location>
        <begin position="30"/>
        <end position="184"/>
    </location>
</feature>
<gene>
    <name evidence="2" type="ORF">FHU31_002650</name>
</gene>
<protein>
    <recommendedName>
        <fullName evidence="4">Exported alanine and valine rich protein</fullName>
    </recommendedName>
</protein>
<keyword evidence="1" id="KW-0732">Signal</keyword>
<reference evidence="2 3" key="1">
    <citation type="submission" date="2020-03" db="EMBL/GenBank/DDBJ databases">
        <title>Sequencing the genomes of 1000 actinobacteria strains.</title>
        <authorList>
            <person name="Klenk H.-P."/>
        </authorList>
    </citation>
    <scope>NUCLEOTIDE SEQUENCE [LARGE SCALE GENOMIC DNA]</scope>
    <source>
        <strain evidence="2 3">DSM 44556</strain>
    </source>
</reference>
<accession>A0A7X5TZP5</accession>
<comment type="caution">
    <text evidence="2">The sequence shown here is derived from an EMBL/GenBank/DDBJ whole genome shotgun (WGS) entry which is preliminary data.</text>
</comment>
<evidence type="ECO:0000313" key="3">
    <source>
        <dbReference type="Proteomes" id="UP000547444"/>
    </source>
</evidence>
<organism evidence="2 3">
    <name type="scientific">Mycolicibacterium fluoranthenivorans</name>
    <dbReference type="NCBI Taxonomy" id="258505"/>
    <lineage>
        <taxon>Bacteria</taxon>
        <taxon>Bacillati</taxon>
        <taxon>Actinomycetota</taxon>
        <taxon>Actinomycetes</taxon>
        <taxon>Mycobacteriales</taxon>
        <taxon>Mycobacteriaceae</taxon>
        <taxon>Mycolicibacterium</taxon>
    </lineage>
</organism>
<dbReference type="AlphaFoldDB" id="A0A7X5TZP5"/>
<dbReference type="RefSeq" id="WP_409371241.1">
    <property type="nucleotide sequence ID" value="NZ_JAANOW010000001.1"/>
</dbReference>
<sequence length="184" mass="19310">MPDMLRMMSVVLAGLTAVMAVGLAPAAPAAPPAAAPITPIGNLGDTLHVQFDDFAADVTVHDVVPTDVPPGWTWNGSPRWRATGGPWKAPITVHVLSAPNPYKLAIATTFSGVTPYADAYAAKHTDAPDSLETALLNAAPGSTVNGAIYWDVYRGLVTNVVMLNPQTGTHLAQWNIWQPGTPLP</sequence>
<name>A0A7X5TZP5_9MYCO</name>
<evidence type="ECO:0000313" key="2">
    <source>
        <dbReference type="EMBL" id="NIH95694.1"/>
    </source>
</evidence>
<evidence type="ECO:0000256" key="1">
    <source>
        <dbReference type="SAM" id="SignalP"/>
    </source>
</evidence>
<dbReference type="EMBL" id="JAANOW010000001">
    <property type="protein sequence ID" value="NIH95694.1"/>
    <property type="molecule type" value="Genomic_DNA"/>
</dbReference>
<evidence type="ECO:0008006" key="4">
    <source>
        <dbReference type="Google" id="ProtNLM"/>
    </source>
</evidence>
<keyword evidence="3" id="KW-1185">Reference proteome</keyword>
<feature type="signal peptide" evidence="1">
    <location>
        <begin position="1"/>
        <end position="29"/>
    </location>
</feature>
<dbReference type="Proteomes" id="UP000547444">
    <property type="component" value="Unassembled WGS sequence"/>
</dbReference>